<evidence type="ECO:0000313" key="8">
    <source>
        <dbReference type="EMBL" id="SEO50883.1"/>
    </source>
</evidence>
<evidence type="ECO:0000256" key="1">
    <source>
        <dbReference type="ARBA" id="ARBA00004167"/>
    </source>
</evidence>
<comment type="subcellular location">
    <subcellularLocation>
        <location evidence="1">Membrane</location>
        <topology evidence="1">Single-pass membrane protein</topology>
    </subcellularLocation>
</comment>
<sequence length="1285" mass="138057">MSALLERLKQGLRWVARALGSVSRIIYIILITLAVILFWLTMTTGGAQWLADRAMAEEERLELEITGGNLWNGLDVRSLRWQEEGLEVAISEVELRWDHLCLLQARVCLDLALARGVDVTVDTDALGAATDDADPAPDADDPDDGPFSLPVAVAFPDVRVQRVDARVDGHRVRWSDLRLGGELSGSTFHLKRFNWETILAELEEGDEEPVAALEDDNDTGNFLETGWQALELPDVRLPLDVVVDDFRVHELRVVQGSETFLLDRLSVAGGLRGPDLVLTHLDARHEQGRIAVNGSLSFMDDWPVDLDIRVDAEGLPEIGDLELRAQLWNSVGDLDFSLDTRGPAAIHLEGTVAAGQDNLPFRIEGSWDQLQWPLDTGELIAARDGRLRATGDLTDYRIELGSAIDGADIPEGEWQLAGQGDLQHLELEQLQGDLLGGSLDVAGRVSWHPEIVWDVTAHLDGIDADALVAQAPAGITGRLSTHGRFVDDDIELDATVDGLHGRVEGYDVRLDGRVHRPLAGDWTLDDVLLRSGESRLALAGTVGDDALDLEGQVDVGELGAFMPELAGALHGDFAIRGPFDAPDIRADLDGTGLAYGDLGRIGELALRARVDALGEQDSEVSLVAADITSEYETVHRLALDLAGDRGDHVLELDLDAERIDTALRVEGGLNDALHWDGLLASGDVQLAGQGWRLDRATPLEIDPMAAHAAIGAHCWRHEEASLCAPETIEAGATGNAELALSGFQLNWLQPWLPPQVELAGALSADVEASWGDGPLPQVRLVSGVDGGAVRLTDEDADDDEVELTLEYERLALNVDLDRDALGVELELLSEALGSMRVDARTTVENGDTPFGPLEGNVEVASVRLDVLEPFFPEMRTLRGTLSASGELAGEVTDPSYHGTVELEDGRLEPLAVGVSLTDIGLRLDVDGHSATLEGGFRSGDGSATLAGEADWSGEPVATINLEGAGLQVVYEPVADLRVDPDLQVQFGEGVLSLSGSLDVPRGDITLAELPESAVRLSGDVVMIDDMPEDGALPDDDEGELEAPGGLDLQTDIQLTLGNRVELSGYGITGRLVGDLRLQQSGGSVPQGNGEIRIVDGRYRAYGQRLQIREGQLLFAGPLDRPQIYVEAVRRIERDDVTAGLRLEGNPEEPRVSLFSEPAMAEEDVLSYIILGRPAGESGPGGENMMARAAIALGVAGGGGYATAVAEGLGIEDFAIDTEGEGDETQVVMGGYINPNLYLGYGVGVFTPVNTLTLRYQLATNLFLEAVSSLENAIDLIYRFEFGSRE</sequence>
<dbReference type="InterPro" id="IPR007452">
    <property type="entry name" value="TamB_C"/>
</dbReference>
<dbReference type="RefSeq" id="WP_091639537.1">
    <property type="nucleotide sequence ID" value="NZ_FOEG01000001.1"/>
</dbReference>
<evidence type="ECO:0000259" key="7">
    <source>
        <dbReference type="Pfam" id="PF04357"/>
    </source>
</evidence>
<dbReference type="Proteomes" id="UP000199657">
    <property type="component" value="Unassembled WGS sequence"/>
</dbReference>
<feature type="transmembrane region" description="Helical" evidence="6">
    <location>
        <begin position="21"/>
        <end position="40"/>
    </location>
</feature>
<feature type="compositionally biased region" description="Acidic residues" evidence="5">
    <location>
        <begin position="131"/>
        <end position="144"/>
    </location>
</feature>
<evidence type="ECO:0000256" key="2">
    <source>
        <dbReference type="ARBA" id="ARBA00022692"/>
    </source>
</evidence>
<evidence type="ECO:0000256" key="5">
    <source>
        <dbReference type="SAM" id="MobiDB-lite"/>
    </source>
</evidence>
<evidence type="ECO:0000256" key="4">
    <source>
        <dbReference type="ARBA" id="ARBA00023136"/>
    </source>
</evidence>
<keyword evidence="9" id="KW-1185">Reference proteome</keyword>
<dbReference type="Pfam" id="PF04357">
    <property type="entry name" value="TamB"/>
    <property type="match status" value="1"/>
</dbReference>
<evidence type="ECO:0000256" key="6">
    <source>
        <dbReference type="SAM" id="Phobius"/>
    </source>
</evidence>
<gene>
    <name evidence="8" type="ORF">SAMN04488052_101441</name>
</gene>
<protein>
    <submittedName>
        <fullName evidence="8">Translocation and assembly module TamB</fullName>
    </submittedName>
</protein>
<evidence type="ECO:0000313" key="9">
    <source>
        <dbReference type="Proteomes" id="UP000199657"/>
    </source>
</evidence>
<keyword evidence="3 6" id="KW-1133">Transmembrane helix</keyword>
<dbReference type="EMBL" id="FOEG01000001">
    <property type="protein sequence ID" value="SEO50883.1"/>
    <property type="molecule type" value="Genomic_DNA"/>
</dbReference>
<accession>A0A1H8QAU7</accession>
<keyword evidence="4 6" id="KW-0472">Membrane</keyword>
<proteinExistence type="predicted"/>
<dbReference type="GO" id="GO:0097347">
    <property type="term" value="C:TAM protein secretion complex"/>
    <property type="evidence" value="ECO:0007669"/>
    <property type="project" value="TreeGrafter"/>
</dbReference>
<dbReference type="GO" id="GO:0009306">
    <property type="term" value="P:protein secretion"/>
    <property type="evidence" value="ECO:0007669"/>
    <property type="project" value="InterPro"/>
</dbReference>
<reference evidence="8 9" key="1">
    <citation type="submission" date="2016-10" db="EMBL/GenBank/DDBJ databases">
        <authorList>
            <person name="de Groot N.N."/>
        </authorList>
    </citation>
    <scope>NUCLEOTIDE SEQUENCE [LARGE SCALE GENOMIC DNA]</scope>
    <source>
        <strain evidence="8 9">CGMCC 1.6291</strain>
    </source>
</reference>
<dbReference type="PANTHER" id="PTHR36985:SF1">
    <property type="entry name" value="TRANSLOCATION AND ASSEMBLY MODULE SUBUNIT TAMB"/>
    <property type="match status" value="1"/>
</dbReference>
<name>A0A1H8QAU7_9GAMM</name>
<feature type="region of interest" description="Disordered" evidence="5">
    <location>
        <begin position="127"/>
        <end position="147"/>
    </location>
</feature>
<evidence type="ECO:0000256" key="3">
    <source>
        <dbReference type="ARBA" id="ARBA00022989"/>
    </source>
</evidence>
<feature type="domain" description="Translocation and assembly module TamB C-terminal" evidence="7">
    <location>
        <begin position="938"/>
        <end position="1281"/>
    </location>
</feature>
<keyword evidence="2 6" id="KW-0812">Transmembrane</keyword>
<organism evidence="8 9">
    <name type="scientific">Aquisalimonas asiatica</name>
    <dbReference type="NCBI Taxonomy" id="406100"/>
    <lineage>
        <taxon>Bacteria</taxon>
        <taxon>Pseudomonadati</taxon>
        <taxon>Pseudomonadota</taxon>
        <taxon>Gammaproteobacteria</taxon>
        <taxon>Chromatiales</taxon>
        <taxon>Ectothiorhodospiraceae</taxon>
        <taxon>Aquisalimonas</taxon>
    </lineage>
</organism>
<dbReference type="GO" id="GO:0005886">
    <property type="term" value="C:plasma membrane"/>
    <property type="evidence" value="ECO:0007669"/>
    <property type="project" value="InterPro"/>
</dbReference>
<dbReference type="PANTHER" id="PTHR36985">
    <property type="entry name" value="TRANSLOCATION AND ASSEMBLY MODULE SUBUNIT TAMB"/>
    <property type="match status" value="1"/>
</dbReference>
<dbReference type="OrthoDB" id="5555605at2"/>
<dbReference type="STRING" id="406100.SAMN04488052_101441"/>